<protein>
    <recommendedName>
        <fullName evidence="3">Reverse transcriptase zinc-binding domain-containing protein</fullName>
    </recommendedName>
</protein>
<dbReference type="Gramene" id="TKW25275">
    <property type="protein sequence ID" value="TKW25275"/>
    <property type="gene ID" value="SEVIR_3G108000v2"/>
</dbReference>
<evidence type="ECO:0000313" key="2">
    <source>
        <dbReference type="Proteomes" id="UP000298652"/>
    </source>
</evidence>
<evidence type="ECO:0008006" key="3">
    <source>
        <dbReference type="Google" id="ProtNLM"/>
    </source>
</evidence>
<sequence>MDSKRAWSKLQIKIEPEVHAFFKAFVIENETGDHILVNCSYAKQIWWGALSWLGRSCTFPDHPSSLQDWWSHVRRLQPREMRRGIDTLFMLIIWHLWKERNAHLFHNSPSMVHQLLMSIREKAELWIQAGVHRLECLRGE</sequence>
<accession>A0A4U6VA22</accession>
<dbReference type="OMA" id="LHAKWET"/>
<organism evidence="1 2">
    <name type="scientific">Setaria viridis</name>
    <name type="common">Green bristlegrass</name>
    <name type="synonym">Setaria italica subsp. viridis</name>
    <dbReference type="NCBI Taxonomy" id="4556"/>
    <lineage>
        <taxon>Eukaryota</taxon>
        <taxon>Viridiplantae</taxon>
        <taxon>Streptophyta</taxon>
        <taxon>Embryophyta</taxon>
        <taxon>Tracheophyta</taxon>
        <taxon>Spermatophyta</taxon>
        <taxon>Magnoliopsida</taxon>
        <taxon>Liliopsida</taxon>
        <taxon>Poales</taxon>
        <taxon>Poaceae</taxon>
        <taxon>PACMAD clade</taxon>
        <taxon>Panicoideae</taxon>
        <taxon>Panicodae</taxon>
        <taxon>Paniceae</taxon>
        <taxon>Cenchrinae</taxon>
        <taxon>Setaria</taxon>
    </lineage>
</organism>
<dbReference type="Proteomes" id="UP000298652">
    <property type="component" value="Chromosome 3"/>
</dbReference>
<keyword evidence="2" id="KW-1185">Reference proteome</keyword>
<proteinExistence type="predicted"/>
<name>A0A4U6VA22_SETVI</name>
<gene>
    <name evidence="1" type="ORF">SEVIR_3G108000v2</name>
</gene>
<reference evidence="1" key="1">
    <citation type="submission" date="2019-03" db="EMBL/GenBank/DDBJ databases">
        <title>WGS assembly of Setaria viridis.</title>
        <authorList>
            <person name="Huang P."/>
            <person name="Jenkins J."/>
            <person name="Grimwood J."/>
            <person name="Barry K."/>
            <person name="Healey A."/>
            <person name="Mamidi S."/>
            <person name="Sreedasyam A."/>
            <person name="Shu S."/>
            <person name="Feldman M."/>
            <person name="Wu J."/>
            <person name="Yu Y."/>
            <person name="Chen C."/>
            <person name="Johnson J."/>
            <person name="Rokhsar D."/>
            <person name="Baxter I."/>
            <person name="Schmutz J."/>
            <person name="Brutnell T."/>
            <person name="Kellogg E."/>
        </authorList>
    </citation>
    <scope>NUCLEOTIDE SEQUENCE [LARGE SCALE GENOMIC DNA]</scope>
</reference>
<dbReference type="EMBL" id="CM016554">
    <property type="protein sequence ID" value="TKW25275.1"/>
    <property type="molecule type" value="Genomic_DNA"/>
</dbReference>
<evidence type="ECO:0000313" key="1">
    <source>
        <dbReference type="EMBL" id="TKW25275.1"/>
    </source>
</evidence>
<dbReference type="AlphaFoldDB" id="A0A4U6VA22"/>